<dbReference type="SMART" id="SM00421">
    <property type="entry name" value="HTH_LUXR"/>
    <property type="match status" value="1"/>
</dbReference>
<protein>
    <recommendedName>
        <fullName evidence="4">HTH luxR-type domain-containing protein</fullName>
    </recommendedName>
</protein>
<dbReference type="EMBL" id="VSSQ01000725">
    <property type="protein sequence ID" value="MPM00356.1"/>
    <property type="molecule type" value="Genomic_DNA"/>
</dbReference>
<dbReference type="AlphaFoldDB" id="A0A644W986"/>
<organism evidence="5">
    <name type="scientific">bioreactor metagenome</name>
    <dbReference type="NCBI Taxonomy" id="1076179"/>
    <lineage>
        <taxon>unclassified sequences</taxon>
        <taxon>metagenomes</taxon>
        <taxon>ecological metagenomes</taxon>
    </lineage>
</organism>
<dbReference type="PANTHER" id="PTHR44688:SF16">
    <property type="entry name" value="DNA-BINDING TRANSCRIPTIONAL ACTIVATOR DEVR_DOSR"/>
    <property type="match status" value="1"/>
</dbReference>
<evidence type="ECO:0000256" key="1">
    <source>
        <dbReference type="ARBA" id="ARBA00023015"/>
    </source>
</evidence>
<dbReference type="InterPro" id="IPR000792">
    <property type="entry name" value="Tscrpt_reg_LuxR_C"/>
</dbReference>
<comment type="caution">
    <text evidence="5">The sequence shown here is derived from an EMBL/GenBank/DDBJ whole genome shotgun (WGS) entry which is preliminary data.</text>
</comment>
<proteinExistence type="predicted"/>
<name>A0A644W986_9ZZZZ</name>
<dbReference type="PANTHER" id="PTHR44688">
    <property type="entry name" value="DNA-BINDING TRANSCRIPTIONAL ACTIVATOR DEVR_DOSR"/>
    <property type="match status" value="1"/>
</dbReference>
<keyword evidence="3" id="KW-0804">Transcription</keyword>
<dbReference type="PRINTS" id="PR00038">
    <property type="entry name" value="HTHLUXR"/>
</dbReference>
<sequence length="186" mass="20874">MKRTVMLLYHTSLEREQLQSRLAAFSFLELDCQKLDGKRTVEYALPVICFARDLPRALLLKQHILCPSLLLFCPQSLIGMCSLLEDDHCRTRSLSCSTASLQHALLSLTDGNEPGSVREQPVLLTRREQQVLSLMLSGQDMASIARSLGVKRSTVVAHKKHLFLKSGVHTTSQLVVWAMLKQVCTQ</sequence>
<dbReference type="PROSITE" id="PS50043">
    <property type="entry name" value="HTH_LUXR_2"/>
    <property type="match status" value="1"/>
</dbReference>
<keyword evidence="2" id="KW-0238">DNA-binding</keyword>
<dbReference type="GO" id="GO:0003677">
    <property type="term" value="F:DNA binding"/>
    <property type="evidence" value="ECO:0007669"/>
    <property type="project" value="UniProtKB-KW"/>
</dbReference>
<keyword evidence="1" id="KW-0805">Transcription regulation</keyword>
<gene>
    <name evidence="5" type="ORF">SDC9_46580</name>
</gene>
<accession>A0A644W986</accession>
<dbReference type="InterPro" id="IPR036388">
    <property type="entry name" value="WH-like_DNA-bd_sf"/>
</dbReference>
<dbReference type="SUPFAM" id="SSF46894">
    <property type="entry name" value="C-terminal effector domain of the bipartite response regulators"/>
    <property type="match status" value="1"/>
</dbReference>
<evidence type="ECO:0000313" key="5">
    <source>
        <dbReference type="EMBL" id="MPM00356.1"/>
    </source>
</evidence>
<dbReference type="InterPro" id="IPR016032">
    <property type="entry name" value="Sig_transdc_resp-reg_C-effctor"/>
</dbReference>
<dbReference type="GO" id="GO:0006355">
    <property type="term" value="P:regulation of DNA-templated transcription"/>
    <property type="evidence" value="ECO:0007669"/>
    <property type="project" value="InterPro"/>
</dbReference>
<evidence type="ECO:0000259" key="4">
    <source>
        <dbReference type="PROSITE" id="PS50043"/>
    </source>
</evidence>
<evidence type="ECO:0000256" key="3">
    <source>
        <dbReference type="ARBA" id="ARBA00023163"/>
    </source>
</evidence>
<dbReference type="CDD" id="cd06170">
    <property type="entry name" value="LuxR_C_like"/>
    <property type="match status" value="1"/>
</dbReference>
<reference evidence="5" key="1">
    <citation type="submission" date="2019-08" db="EMBL/GenBank/DDBJ databases">
        <authorList>
            <person name="Kucharzyk K."/>
            <person name="Murdoch R.W."/>
            <person name="Higgins S."/>
            <person name="Loffler F."/>
        </authorList>
    </citation>
    <scope>NUCLEOTIDE SEQUENCE</scope>
</reference>
<dbReference type="Pfam" id="PF00196">
    <property type="entry name" value="GerE"/>
    <property type="match status" value="1"/>
</dbReference>
<feature type="domain" description="HTH luxR-type" evidence="4">
    <location>
        <begin position="117"/>
        <end position="182"/>
    </location>
</feature>
<dbReference type="Gene3D" id="1.10.10.10">
    <property type="entry name" value="Winged helix-like DNA-binding domain superfamily/Winged helix DNA-binding domain"/>
    <property type="match status" value="1"/>
</dbReference>
<evidence type="ECO:0000256" key="2">
    <source>
        <dbReference type="ARBA" id="ARBA00023125"/>
    </source>
</evidence>